<name>A0ABU1MRW5_9SPHN</name>
<feature type="transmembrane region" description="Helical" evidence="6">
    <location>
        <begin position="147"/>
        <end position="168"/>
    </location>
</feature>
<accession>A0ABU1MRW5</accession>
<evidence type="ECO:0000256" key="4">
    <source>
        <dbReference type="ARBA" id="ARBA00022989"/>
    </source>
</evidence>
<evidence type="ECO:0000256" key="6">
    <source>
        <dbReference type="SAM" id="Phobius"/>
    </source>
</evidence>
<comment type="caution">
    <text evidence="7">The sequence shown here is derived from an EMBL/GenBank/DDBJ whole genome shotgun (WGS) entry which is preliminary data.</text>
</comment>
<evidence type="ECO:0000256" key="5">
    <source>
        <dbReference type="ARBA" id="ARBA00023136"/>
    </source>
</evidence>
<sequence length="269" mass="28730">MDLVALLSDPQAWVAFLTLVLLEIVLGIDNLVFIAILSNKLPAHQQARARRIGLALALVLRLALLSLIGWIVTLQTPLFDLGLRGAPGAHGEPTFETAFSGRDLILVAGGLFLLWKATKEIHHTLDPEPSGEMLDHKGHDGKSAGQAVVANFGATIAQIIALDLVFSIDSILTAVGMTDQIAIMIAAVVTTVSLMMLAADPLARFIERNPSLVMLALAFLVMIGLVLLADGFGVHIPKGYIYAAMGFSVFVELLNIAGRRKRSVARAKA</sequence>
<feature type="transmembrane region" description="Helical" evidence="6">
    <location>
        <begin position="240"/>
        <end position="258"/>
    </location>
</feature>
<evidence type="ECO:0000256" key="1">
    <source>
        <dbReference type="ARBA" id="ARBA00004141"/>
    </source>
</evidence>
<dbReference type="PANTHER" id="PTHR30238:SF4">
    <property type="entry name" value="SLL1022 PROTEIN"/>
    <property type="match status" value="1"/>
</dbReference>
<keyword evidence="4 6" id="KW-1133">Transmembrane helix</keyword>
<keyword evidence="8" id="KW-1185">Reference proteome</keyword>
<feature type="transmembrane region" description="Helical" evidence="6">
    <location>
        <begin position="12"/>
        <end position="37"/>
    </location>
</feature>
<organism evidence="7 8">
    <name type="scientific">Novosphingobium capsulatum</name>
    <dbReference type="NCBI Taxonomy" id="13688"/>
    <lineage>
        <taxon>Bacteria</taxon>
        <taxon>Pseudomonadati</taxon>
        <taxon>Pseudomonadota</taxon>
        <taxon>Alphaproteobacteria</taxon>
        <taxon>Sphingomonadales</taxon>
        <taxon>Sphingomonadaceae</taxon>
        <taxon>Novosphingobium</taxon>
    </lineage>
</organism>
<dbReference type="RefSeq" id="WP_107717480.1">
    <property type="nucleotide sequence ID" value="NZ_JAVDRD010000014.1"/>
</dbReference>
<feature type="transmembrane region" description="Helical" evidence="6">
    <location>
        <begin position="180"/>
        <end position="199"/>
    </location>
</feature>
<dbReference type="Proteomes" id="UP001184150">
    <property type="component" value="Unassembled WGS sequence"/>
</dbReference>
<keyword evidence="5 6" id="KW-0472">Membrane</keyword>
<dbReference type="EMBL" id="JAVDRD010000014">
    <property type="protein sequence ID" value="MDR6513069.1"/>
    <property type="molecule type" value="Genomic_DNA"/>
</dbReference>
<feature type="transmembrane region" description="Helical" evidence="6">
    <location>
        <begin position="99"/>
        <end position="115"/>
    </location>
</feature>
<dbReference type="PANTHER" id="PTHR30238">
    <property type="entry name" value="MEMBRANE BOUND PREDICTED REDOX MODULATOR"/>
    <property type="match status" value="1"/>
</dbReference>
<dbReference type="InterPro" id="IPR005496">
    <property type="entry name" value="Integral_membrane_TerC"/>
</dbReference>
<protein>
    <submittedName>
        <fullName evidence="7">Tellurium resistance membrane protein TerC</fullName>
    </submittedName>
</protein>
<evidence type="ECO:0000313" key="7">
    <source>
        <dbReference type="EMBL" id="MDR6513069.1"/>
    </source>
</evidence>
<comment type="similarity">
    <text evidence="2">Belongs to the TerC family.</text>
</comment>
<comment type="subcellular location">
    <subcellularLocation>
        <location evidence="1">Membrane</location>
        <topology evidence="1">Multi-pass membrane protein</topology>
    </subcellularLocation>
</comment>
<proteinExistence type="inferred from homology"/>
<keyword evidence="3 6" id="KW-0812">Transmembrane</keyword>
<reference evidence="7 8" key="1">
    <citation type="submission" date="2023-07" db="EMBL/GenBank/DDBJ databases">
        <title>Sorghum-associated microbial communities from plants grown in Nebraska, USA.</title>
        <authorList>
            <person name="Schachtman D."/>
        </authorList>
    </citation>
    <scope>NUCLEOTIDE SEQUENCE [LARGE SCALE GENOMIC DNA]</scope>
    <source>
        <strain evidence="7 8">DS1027</strain>
    </source>
</reference>
<feature type="transmembrane region" description="Helical" evidence="6">
    <location>
        <begin position="58"/>
        <end position="79"/>
    </location>
</feature>
<gene>
    <name evidence="7" type="ORF">J2792_003957</name>
</gene>
<evidence type="ECO:0000256" key="2">
    <source>
        <dbReference type="ARBA" id="ARBA00007511"/>
    </source>
</evidence>
<dbReference type="Pfam" id="PF03741">
    <property type="entry name" value="TerC"/>
    <property type="match status" value="1"/>
</dbReference>
<evidence type="ECO:0000313" key="8">
    <source>
        <dbReference type="Proteomes" id="UP001184150"/>
    </source>
</evidence>
<feature type="transmembrane region" description="Helical" evidence="6">
    <location>
        <begin position="211"/>
        <end position="234"/>
    </location>
</feature>
<evidence type="ECO:0000256" key="3">
    <source>
        <dbReference type="ARBA" id="ARBA00022692"/>
    </source>
</evidence>